<dbReference type="SUPFAM" id="SSF52540">
    <property type="entry name" value="P-loop containing nucleoside triphosphate hydrolases"/>
    <property type="match status" value="2"/>
</dbReference>
<keyword evidence="4" id="KW-0175">Coiled coil</keyword>
<proteinExistence type="predicted"/>
<feature type="domain" description="ABC transporter" evidence="6">
    <location>
        <begin position="4"/>
        <end position="259"/>
    </location>
</feature>
<dbReference type="Proteomes" id="UP000028401">
    <property type="component" value="Unassembled WGS sequence"/>
</dbReference>
<evidence type="ECO:0000256" key="2">
    <source>
        <dbReference type="ARBA" id="ARBA00022741"/>
    </source>
</evidence>
<evidence type="ECO:0000256" key="4">
    <source>
        <dbReference type="SAM" id="Coils"/>
    </source>
</evidence>
<evidence type="ECO:0000313" key="8">
    <source>
        <dbReference type="Proteomes" id="UP000028401"/>
    </source>
</evidence>
<dbReference type="InterPro" id="IPR003439">
    <property type="entry name" value="ABC_transporter-like_ATP-bd"/>
</dbReference>
<feature type="compositionally biased region" description="Basic and acidic residues" evidence="5">
    <location>
        <begin position="297"/>
        <end position="312"/>
    </location>
</feature>
<dbReference type="InterPro" id="IPR003593">
    <property type="entry name" value="AAA+_ATPase"/>
</dbReference>
<dbReference type="AlphaFoldDB" id="A0A084A940"/>
<evidence type="ECO:0000256" key="3">
    <source>
        <dbReference type="ARBA" id="ARBA00022840"/>
    </source>
</evidence>
<dbReference type="Gene3D" id="3.40.50.300">
    <property type="entry name" value="P-loop containing nucleotide triphosphate hydrolases"/>
    <property type="match status" value="2"/>
</dbReference>
<feature type="region of interest" description="Disordered" evidence="5">
    <location>
        <begin position="292"/>
        <end position="315"/>
    </location>
</feature>
<dbReference type="PATRIC" id="fig|1415168.3.peg.2003"/>
<dbReference type="InterPro" id="IPR051309">
    <property type="entry name" value="ABCF_ATPase"/>
</dbReference>
<accession>A0A084A940</accession>
<keyword evidence="3" id="KW-0067">ATP-binding</keyword>
<dbReference type="PANTHER" id="PTHR42855">
    <property type="entry name" value="ABC TRANSPORTER ATP-BINDING SUBUNIT"/>
    <property type="match status" value="1"/>
</dbReference>
<feature type="coiled-coil region" evidence="4">
    <location>
        <begin position="559"/>
        <end position="631"/>
    </location>
</feature>
<evidence type="ECO:0000313" key="7">
    <source>
        <dbReference type="EMBL" id="KEY61819.1"/>
    </source>
</evidence>
<organism evidence="7 8">
    <name type="scientific">Lactococcus cremoris subsp. cremoris GE214</name>
    <dbReference type="NCBI Taxonomy" id="1415168"/>
    <lineage>
        <taxon>Bacteria</taxon>
        <taxon>Bacillati</taxon>
        <taxon>Bacillota</taxon>
        <taxon>Bacilli</taxon>
        <taxon>Lactobacillales</taxon>
        <taxon>Streptococcaceae</taxon>
        <taxon>Lactococcus</taxon>
        <taxon>Lactococcus cremoris subsp. cremoris</taxon>
    </lineage>
</organism>
<dbReference type="PANTHER" id="PTHR42855:SF2">
    <property type="entry name" value="DRUG RESISTANCE ABC TRANSPORTER,ATP-BINDING PROTEIN"/>
    <property type="match status" value="1"/>
</dbReference>
<dbReference type="FunFam" id="3.40.50.300:FF:000309">
    <property type="entry name" value="ABC transporter ATP-binding protein"/>
    <property type="match status" value="1"/>
</dbReference>
<keyword evidence="1" id="KW-0677">Repeat</keyword>
<name>A0A084A940_LACLC</name>
<dbReference type="RefSeq" id="WP_011835355.1">
    <property type="nucleotide sequence ID" value="NZ_AZSI01000105.1"/>
</dbReference>
<dbReference type="GO" id="GO:0005524">
    <property type="term" value="F:ATP binding"/>
    <property type="evidence" value="ECO:0007669"/>
    <property type="project" value="UniProtKB-KW"/>
</dbReference>
<dbReference type="InterPro" id="IPR017871">
    <property type="entry name" value="ABC_transporter-like_CS"/>
</dbReference>
<dbReference type="Pfam" id="PF12848">
    <property type="entry name" value="ABC_tran_Xtn"/>
    <property type="match status" value="1"/>
</dbReference>
<dbReference type="PROSITE" id="PS50893">
    <property type="entry name" value="ABC_TRANSPORTER_2"/>
    <property type="match status" value="2"/>
</dbReference>
<dbReference type="InterPro" id="IPR032781">
    <property type="entry name" value="ABC_tran_Xtn"/>
</dbReference>
<dbReference type="SMR" id="A0A084A940"/>
<dbReference type="PROSITE" id="PS00211">
    <property type="entry name" value="ABC_TRANSPORTER_1"/>
    <property type="match status" value="2"/>
</dbReference>
<feature type="domain" description="ABC transporter" evidence="6">
    <location>
        <begin position="327"/>
        <end position="541"/>
    </location>
</feature>
<protein>
    <submittedName>
        <fullName evidence="7">ATPase component of ABC transporter with duplicated ATPase domains</fullName>
    </submittedName>
</protein>
<dbReference type="InterPro" id="IPR027417">
    <property type="entry name" value="P-loop_NTPase"/>
</dbReference>
<reference evidence="7 8" key="1">
    <citation type="submission" date="2014-06" db="EMBL/GenBank/DDBJ databases">
        <title>Draft genome sequence of the putrescine producing strain Lactococcus lactis subsp cremoris GE214.</title>
        <authorList>
            <person name="Ladero V."/>
            <person name="Linares D.M."/>
            <person name="del Rio B."/>
            <person name="Mayo B."/>
            <person name="Martin M.C."/>
            <person name="Fernandez M."/>
            <person name="Alvarez M.A."/>
        </authorList>
    </citation>
    <scope>NUCLEOTIDE SEQUENCE [LARGE SCALE GENOMIC DNA]</scope>
    <source>
        <strain evidence="7 8">GE214</strain>
    </source>
</reference>
<evidence type="ECO:0000256" key="1">
    <source>
        <dbReference type="ARBA" id="ARBA00022737"/>
    </source>
</evidence>
<dbReference type="SMART" id="SM00382">
    <property type="entry name" value="AAA"/>
    <property type="match status" value="2"/>
</dbReference>
<sequence>MILLQGNGIARTFGGDVLFENISFSLQDQSRIALVGRNGAGKSTLLKIIAGVEEASRGTISKTKDLSMNYLAQDTGLNSQRTIFAEMLSVFDQLRQMEKQLRQMELQMGELGADELTLLMKRYDSLSEEFRMKNGFTYESEIKSVLNGFRFDESMWEREISSLSGGQKTRLALAKMLLEKPQLLILDEPTNHLDIETLAWLENYLKNYDGSLLIVSHDRYFLDKVVNEVLELSRGELTRFSGNYSRYVEQREQKLLLELKNFEKQQKEIAKLEDYVAKNLVRASTTKMAQSRRKKLEKMDRLDAPTSDDKSAHVTFTPEKTSGNVVLTVSEATVGYSDNRLSGPINIDERKGESLAIVGPNGVGKTTLIKSIVGQIPFLAGQAKLGANVTLGYYDQEQGRLTTSNTVLDELWNEHRLLNEVEIRNMLGAFLFSGDDVKKTVGMLSGGEKARLLLAKLAMNHDNFLVLDEPTNHLDIDSREVLENALIDFPGTILFVSHDRYFINRVATKVLEIAPEGSTEFLGDYDYYVEKKEEQLAQTDESDNGGLVESLAQQDFTAQKEAQKNRRKVEREITSCEEKLAELEIKIETLMLQMQENTSDFVKLGELQAEIDLLNDEKDETEMTLLEAMEELESL</sequence>
<gene>
    <name evidence="7" type="ORF">U725_01934</name>
</gene>
<keyword evidence="2" id="KW-0547">Nucleotide-binding</keyword>
<evidence type="ECO:0000259" key="6">
    <source>
        <dbReference type="PROSITE" id="PS50893"/>
    </source>
</evidence>
<dbReference type="CDD" id="cd03221">
    <property type="entry name" value="ABCF_EF-3"/>
    <property type="match status" value="2"/>
</dbReference>
<dbReference type="GO" id="GO:0016887">
    <property type="term" value="F:ATP hydrolysis activity"/>
    <property type="evidence" value="ECO:0007669"/>
    <property type="project" value="InterPro"/>
</dbReference>
<feature type="coiled-coil region" evidence="4">
    <location>
        <begin position="87"/>
        <end position="114"/>
    </location>
</feature>
<dbReference type="GO" id="GO:0003676">
    <property type="term" value="F:nucleic acid binding"/>
    <property type="evidence" value="ECO:0007669"/>
    <property type="project" value="UniProtKB-ARBA"/>
</dbReference>
<dbReference type="FunFam" id="3.40.50.300:FF:000011">
    <property type="entry name" value="Putative ABC transporter ATP-binding component"/>
    <property type="match status" value="1"/>
</dbReference>
<dbReference type="EMBL" id="AZSI01000105">
    <property type="protein sequence ID" value="KEY61819.1"/>
    <property type="molecule type" value="Genomic_DNA"/>
</dbReference>
<comment type="caution">
    <text evidence="7">The sequence shown here is derived from an EMBL/GenBank/DDBJ whole genome shotgun (WGS) entry which is preliminary data.</text>
</comment>
<evidence type="ECO:0000256" key="5">
    <source>
        <dbReference type="SAM" id="MobiDB-lite"/>
    </source>
</evidence>
<dbReference type="Pfam" id="PF00005">
    <property type="entry name" value="ABC_tran"/>
    <property type="match status" value="2"/>
</dbReference>